<dbReference type="EMBL" id="ML179040">
    <property type="protein sequence ID" value="THV07016.1"/>
    <property type="molecule type" value="Genomic_DNA"/>
</dbReference>
<evidence type="ECO:0000313" key="3">
    <source>
        <dbReference type="Proteomes" id="UP000297245"/>
    </source>
</evidence>
<dbReference type="AlphaFoldDB" id="A0A4V4HIL7"/>
<organism evidence="2 3">
    <name type="scientific">Dendrothele bispora (strain CBS 962.96)</name>
    <dbReference type="NCBI Taxonomy" id="1314807"/>
    <lineage>
        <taxon>Eukaryota</taxon>
        <taxon>Fungi</taxon>
        <taxon>Dikarya</taxon>
        <taxon>Basidiomycota</taxon>
        <taxon>Agaricomycotina</taxon>
        <taxon>Agaricomycetes</taxon>
        <taxon>Agaricomycetidae</taxon>
        <taxon>Agaricales</taxon>
        <taxon>Agaricales incertae sedis</taxon>
        <taxon>Dendrothele</taxon>
    </lineage>
</organism>
<feature type="signal peptide" evidence="1">
    <location>
        <begin position="1"/>
        <end position="24"/>
    </location>
</feature>
<feature type="chain" id="PRO_5020717681" description="Hydrophobin" evidence="1">
    <location>
        <begin position="25"/>
        <end position="104"/>
    </location>
</feature>
<keyword evidence="3" id="KW-1185">Reference proteome</keyword>
<evidence type="ECO:0000313" key="2">
    <source>
        <dbReference type="EMBL" id="THV07016.1"/>
    </source>
</evidence>
<gene>
    <name evidence="2" type="ORF">K435DRAFT_848686</name>
</gene>
<protein>
    <recommendedName>
        <fullName evidence="4">Hydrophobin</fullName>
    </recommendedName>
</protein>
<evidence type="ECO:0008006" key="4">
    <source>
        <dbReference type="Google" id="ProtNLM"/>
    </source>
</evidence>
<reference evidence="2 3" key="1">
    <citation type="journal article" date="2019" name="Nat. Ecol. Evol.">
        <title>Megaphylogeny resolves global patterns of mushroom evolution.</title>
        <authorList>
            <person name="Varga T."/>
            <person name="Krizsan K."/>
            <person name="Foldi C."/>
            <person name="Dima B."/>
            <person name="Sanchez-Garcia M."/>
            <person name="Sanchez-Ramirez S."/>
            <person name="Szollosi G.J."/>
            <person name="Szarkandi J.G."/>
            <person name="Papp V."/>
            <person name="Albert L."/>
            <person name="Andreopoulos W."/>
            <person name="Angelini C."/>
            <person name="Antonin V."/>
            <person name="Barry K.W."/>
            <person name="Bougher N.L."/>
            <person name="Buchanan P."/>
            <person name="Buyck B."/>
            <person name="Bense V."/>
            <person name="Catcheside P."/>
            <person name="Chovatia M."/>
            <person name="Cooper J."/>
            <person name="Damon W."/>
            <person name="Desjardin D."/>
            <person name="Finy P."/>
            <person name="Geml J."/>
            <person name="Haridas S."/>
            <person name="Hughes K."/>
            <person name="Justo A."/>
            <person name="Karasinski D."/>
            <person name="Kautmanova I."/>
            <person name="Kiss B."/>
            <person name="Kocsube S."/>
            <person name="Kotiranta H."/>
            <person name="LaButti K.M."/>
            <person name="Lechner B.E."/>
            <person name="Liimatainen K."/>
            <person name="Lipzen A."/>
            <person name="Lukacs Z."/>
            <person name="Mihaltcheva S."/>
            <person name="Morgado L.N."/>
            <person name="Niskanen T."/>
            <person name="Noordeloos M.E."/>
            <person name="Ohm R.A."/>
            <person name="Ortiz-Santana B."/>
            <person name="Ovrebo C."/>
            <person name="Racz N."/>
            <person name="Riley R."/>
            <person name="Savchenko A."/>
            <person name="Shiryaev A."/>
            <person name="Soop K."/>
            <person name="Spirin V."/>
            <person name="Szebenyi C."/>
            <person name="Tomsovsky M."/>
            <person name="Tulloss R.E."/>
            <person name="Uehling J."/>
            <person name="Grigoriev I.V."/>
            <person name="Vagvolgyi C."/>
            <person name="Papp T."/>
            <person name="Martin F.M."/>
            <person name="Miettinen O."/>
            <person name="Hibbett D.S."/>
            <person name="Nagy L.G."/>
        </authorList>
    </citation>
    <scope>NUCLEOTIDE SEQUENCE [LARGE SCALE GENOMIC DNA]</scope>
    <source>
        <strain evidence="2 3">CBS 962.96</strain>
    </source>
</reference>
<sequence length="104" mass="10041">MFNRLSALVVATIVLAMAVPQAKAQCATGSVAECCAITVGANTTLGRAVLNDLGLNPSTVPGSVGIVCQSGSACSGRLCCTTTGTITSPIGDVAVAAGCSPSPA</sequence>
<proteinExistence type="predicted"/>
<evidence type="ECO:0000256" key="1">
    <source>
        <dbReference type="SAM" id="SignalP"/>
    </source>
</evidence>
<dbReference type="Proteomes" id="UP000297245">
    <property type="component" value="Unassembled WGS sequence"/>
</dbReference>
<accession>A0A4V4HIL7</accession>
<keyword evidence="1" id="KW-0732">Signal</keyword>
<name>A0A4V4HIL7_DENBC</name>